<sequence length="96" mass="10658">MRKTLKERNLYGEGLPFPRGARRERERLNGVWMNGRLRRLAEHGQKHSSDLPPPVGKATSPGPGGRKDEGQGPPSLDNGASRLQSRLIPLFSDHLP</sequence>
<dbReference type="EMBL" id="BMAO01007116">
    <property type="protein sequence ID" value="GFR13770.1"/>
    <property type="molecule type" value="Genomic_DNA"/>
</dbReference>
<comment type="caution">
    <text evidence="2">The sequence shown here is derived from an EMBL/GenBank/DDBJ whole genome shotgun (WGS) entry which is preliminary data.</text>
</comment>
<feature type="region of interest" description="Disordered" evidence="1">
    <location>
        <begin position="39"/>
        <end position="96"/>
    </location>
</feature>
<proteinExistence type="predicted"/>
<reference evidence="2" key="1">
    <citation type="submission" date="2020-07" db="EMBL/GenBank/DDBJ databases">
        <title>Multicomponent nature underlies the extraordinary mechanical properties of spider dragline silk.</title>
        <authorList>
            <person name="Kono N."/>
            <person name="Nakamura H."/>
            <person name="Mori M."/>
            <person name="Yoshida Y."/>
            <person name="Ohtoshi R."/>
            <person name="Malay A.D."/>
            <person name="Moran D.A.P."/>
            <person name="Tomita M."/>
            <person name="Numata K."/>
            <person name="Arakawa K."/>
        </authorList>
    </citation>
    <scope>NUCLEOTIDE SEQUENCE</scope>
</reference>
<feature type="compositionally biased region" description="Basic and acidic residues" evidence="1">
    <location>
        <begin position="1"/>
        <end position="10"/>
    </location>
</feature>
<name>A0A8X6IYV4_TRICU</name>
<dbReference type="Proteomes" id="UP000887116">
    <property type="component" value="Unassembled WGS sequence"/>
</dbReference>
<evidence type="ECO:0000256" key="1">
    <source>
        <dbReference type="SAM" id="MobiDB-lite"/>
    </source>
</evidence>
<evidence type="ECO:0000313" key="3">
    <source>
        <dbReference type="Proteomes" id="UP000887116"/>
    </source>
</evidence>
<evidence type="ECO:0000313" key="2">
    <source>
        <dbReference type="EMBL" id="GFR13770.1"/>
    </source>
</evidence>
<keyword evidence="3" id="KW-1185">Reference proteome</keyword>
<feature type="region of interest" description="Disordered" evidence="1">
    <location>
        <begin position="1"/>
        <end position="20"/>
    </location>
</feature>
<feature type="compositionally biased region" description="Basic and acidic residues" evidence="1">
    <location>
        <begin position="39"/>
        <end position="49"/>
    </location>
</feature>
<gene>
    <name evidence="2" type="ORF">TNCT_376941</name>
</gene>
<dbReference type="AlphaFoldDB" id="A0A8X6IYV4"/>
<organism evidence="2 3">
    <name type="scientific">Trichonephila clavata</name>
    <name type="common">Joro spider</name>
    <name type="synonym">Nephila clavata</name>
    <dbReference type="NCBI Taxonomy" id="2740835"/>
    <lineage>
        <taxon>Eukaryota</taxon>
        <taxon>Metazoa</taxon>
        <taxon>Ecdysozoa</taxon>
        <taxon>Arthropoda</taxon>
        <taxon>Chelicerata</taxon>
        <taxon>Arachnida</taxon>
        <taxon>Araneae</taxon>
        <taxon>Araneomorphae</taxon>
        <taxon>Entelegynae</taxon>
        <taxon>Araneoidea</taxon>
        <taxon>Nephilidae</taxon>
        <taxon>Trichonephila</taxon>
    </lineage>
</organism>
<protein>
    <submittedName>
        <fullName evidence="2">Uncharacterized protein</fullName>
    </submittedName>
</protein>
<accession>A0A8X6IYV4</accession>